<sequence>MRITVGMKISLGFFVILLMVIFLGGNSFLSLRSIQGNTEAIFWANRNKDLQSHILNDYLSAVLAVRGFISYGDEKFCQQAEEHIFGSLEKQKQLLEISPPDKKEDVEKLIKVTNQYRSLLLVELFPVVRAQQEQLQKGDIEQAKKLKEDTFAIAKKMIPLTEHITKTLETYSAENEQIAEANISSTQEKVTFYVTLAFLSTALTTVLGVVLAFIFTRMIHKPITRMVSGAQRLAGGDLRHPMDIIGQDEFADLSRAFNEMQNALKNVINDIKSSSTRLNESSLQLSMAADQSARASKQVSESMVTVSQGAEDQLRSVNDASTVVDHISDGVQQIANHVGEVSILSNQMANLAQEGGKAVHAAISQIGSLEKTVTHSAQVVSHLGQRSKEIGQIVDLISGIAEQTNLLALNAAIEAAHAGDHGRGFAVVAEEVRKLAEESQLATKKIATLIGEIQRETVLAVQVMSEGTREVQEGTEIVNRSGQGFMIIAELIGKVTPQLQEVFSAVQEMAEGSQHIVTSMGKVFSISKDTAGRSQAVAAAVDEQSAAIQEISASATHLNRMAERLQNRVDHFQV</sequence>
<dbReference type="PROSITE" id="PS50111">
    <property type="entry name" value="CHEMOTAXIS_TRANSDUC_2"/>
    <property type="match status" value="1"/>
</dbReference>
<evidence type="ECO:0000256" key="3">
    <source>
        <dbReference type="PROSITE-ProRule" id="PRU00284"/>
    </source>
</evidence>
<dbReference type="SUPFAM" id="SSF58104">
    <property type="entry name" value="Methyl-accepting chemotaxis protein (MCP) signaling domain"/>
    <property type="match status" value="1"/>
</dbReference>
<dbReference type="SMART" id="SM00283">
    <property type="entry name" value="MA"/>
    <property type="match status" value="1"/>
</dbReference>
<keyword evidence="4" id="KW-1133">Transmembrane helix</keyword>
<evidence type="ECO:0000256" key="2">
    <source>
        <dbReference type="ARBA" id="ARBA00029447"/>
    </source>
</evidence>
<dbReference type="Gene3D" id="1.10.287.950">
    <property type="entry name" value="Methyl-accepting chemotaxis protein"/>
    <property type="match status" value="1"/>
</dbReference>
<dbReference type="SMART" id="SM00304">
    <property type="entry name" value="HAMP"/>
    <property type="match status" value="2"/>
</dbReference>
<evidence type="ECO:0000313" key="8">
    <source>
        <dbReference type="Proteomes" id="UP000617402"/>
    </source>
</evidence>
<dbReference type="CDD" id="cd06225">
    <property type="entry name" value="HAMP"/>
    <property type="match status" value="1"/>
</dbReference>
<feature type="domain" description="HAMP" evidence="6">
    <location>
        <begin position="217"/>
        <end position="269"/>
    </location>
</feature>
<gene>
    <name evidence="7" type="ORF">H1S01_07715</name>
</gene>
<protein>
    <submittedName>
        <fullName evidence="7">Methyl-accepting chemotaxis protein</fullName>
    </submittedName>
</protein>
<dbReference type="InterPro" id="IPR004090">
    <property type="entry name" value="Chemotax_Me-accpt_rcpt"/>
</dbReference>
<dbReference type="EMBL" id="JACVHF010000005">
    <property type="protein sequence ID" value="MBC9784398.1"/>
    <property type="molecule type" value="Genomic_DNA"/>
</dbReference>
<dbReference type="Pfam" id="PF00015">
    <property type="entry name" value="MCPsignal"/>
    <property type="match status" value="1"/>
</dbReference>
<proteinExistence type="inferred from homology"/>
<dbReference type="PROSITE" id="PS50885">
    <property type="entry name" value="HAMP"/>
    <property type="match status" value="1"/>
</dbReference>
<dbReference type="CDD" id="cd11386">
    <property type="entry name" value="MCP_signal"/>
    <property type="match status" value="1"/>
</dbReference>
<dbReference type="PANTHER" id="PTHR32089:SF112">
    <property type="entry name" value="LYSOZYME-LIKE PROTEIN-RELATED"/>
    <property type="match status" value="1"/>
</dbReference>
<keyword evidence="8" id="KW-1185">Reference proteome</keyword>
<reference evidence="7 8" key="1">
    <citation type="submission" date="2020-07" db="EMBL/GenBank/DDBJ databases">
        <title>Draft whole-genome sequence of Heliobacterium chlorum DSM 3682, type strain.</title>
        <authorList>
            <person name="Kyndt J.A."/>
            <person name="Meyer T.E."/>
            <person name="Imhoff J.F."/>
        </authorList>
    </citation>
    <scope>NUCLEOTIDE SEQUENCE [LARGE SCALE GENOMIC DNA]</scope>
    <source>
        <strain evidence="7 8">DSM 3682</strain>
    </source>
</reference>
<dbReference type="PANTHER" id="PTHR32089">
    <property type="entry name" value="METHYL-ACCEPTING CHEMOTAXIS PROTEIN MCPB"/>
    <property type="match status" value="1"/>
</dbReference>
<dbReference type="Gene3D" id="6.10.340.10">
    <property type="match status" value="1"/>
</dbReference>
<name>A0ABR7T0T0_HELCL</name>
<organism evidence="7 8">
    <name type="scientific">Heliobacterium chlorum</name>
    <dbReference type="NCBI Taxonomy" id="2698"/>
    <lineage>
        <taxon>Bacteria</taxon>
        <taxon>Bacillati</taxon>
        <taxon>Bacillota</taxon>
        <taxon>Clostridia</taxon>
        <taxon>Eubacteriales</taxon>
        <taxon>Heliobacteriaceae</taxon>
        <taxon>Heliobacterium</taxon>
    </lineage>
</organism>
<keyword evidence="4" id="KW-0812">Transmembrane</keyword>
<evidence type="ECO:0000259" key="5">
    <source>
        <dbReference type="PROSITE" id="PS50111"/>
    </source>
</evidence>
<dbReference type="Proteomes" id="UP000617402">
    <property type="component" value="Unassembled WGS sequence"/>
</dbReference>
<comment type="similarity">
    <text evidence="2">Belongs to the methyl-accepting chemotaxis (MCP) protein family.</text>
</comment>
<dbReference type="Pfam" id="PF00672">
    <property type="entry name" value="HAMP"/>
    <property type="match status" value="1"/>
</dbReference>
<dbReference type="InterPro" id="IPR004089">
    <property type="entry name" value="MCPsignal_dom"/>
</dbReference>
<keyword evidence="1 3" id="KW-0807">Transducer</keyword>
<evidence type="ECO:0000256" key="1">
    <source>
        <dbReference type="ARBA" id="ARBA00023224"/>
    </source>
</evidence>
<feature type="transmembrane region" description="Helical" evidence="4">
    <location>
        <begin position="192"/>
        <end position="216"/>
    </location>
</feature>
<feature type="domain" description="Methyl-accepting transducer" evidence="5">
    <location>
        <begin position="288"/>
        <end position="524"/>
    </location>
</feature>
<comment type="caution">
    <text evidence="7">The sequence shown here is derived from an EMBL/GenBank/DDBJ whole genome shotgun (WGS) entry which is preliminary data.</text>
</comment>
<evidence type="ECO:0000313" key="7">
    <source>
        <dbReference type="EMBL" id="MBC9784398.1"/>
    </source>
</evidence>
<evidence type="ECO:0000259" key="6">
    <source>
        <dbReference type="PROSITE" id="PS50885"/>
    </source>
</evidence>
<dbReference type="PRINTS" id="PR00260">
    <property type="entry name" value="CHEMTRNSDUCR"/>
</dbReference>
<dbReference type="InterPro" id="IPR003660">
    <property type="entry name" value="HAMP_dom"/>
</dbReference>
<accession>A0ABR7T0T0</accession>
<keyword evidence="4" id="KW-0472">Membrane</keyword>
<dbReference type="RefSeq" id="WP_188039503.1">
    <property type="nucleotide sequence ID" value="NZ_JACVHF010000005.1"/>
</dbReference>
<evidence type="ECO:0000256" key="4">
    <source>
        <dbReference type="SAM" id="Phobius"/>
    </source>
</evidence>